<evidence type="ECO:0000313" key="3">
    <source>
        <dbReference type="Proteomes" id="UP000317770"/>
    </source>
</evidence>
<reference evidence="2 3" key="1">
    <citation type="submission" date="2019-07" db="EMBL/GenBank/DDBJ databases">
        <title>Genome assembly of Bacillus simplex strain GGC-P6A.</title>
        <authorList>
            <person name="Jennings M.E."/>
            <person name="Barton H.A."/>
        </authorList>
    </citation>
    <scope>NUCLEOTIDE SEQUENCE [LARGE SCALE GENOMIC DNA]</scope>
    <source>
        <strain evidence="2 3">GGC-P6A</strain>
    </source>
</reference>
<dbReference type="EMBL" id="VNKI01000008">
    <property type="protein sequence ID" value="TVX79033.1"/>
    <property type="molecule type" value="Genomic_DNA"/>
</dbReference>
<dbReference type="AlphaFoldDB" id="A0A8B5XW50"/>
<accession>A0A8B5XW50</accession>
<organism evidence="2 3">
    <name type="scientific">Peribacillus simplex</name>
    <dbReference type="NCBI Taxonomy" id="1478"/>
    <lineage>
        <taxon>Bacteria</taxon>
        <taxon>Bacillati</taxon>
        <taxon>Bacillota</taxon>
        <taxon>Bacilli</taxon>
        <taxon>Bacillales</taxon>
        <taxon>Bacillaceae</taxon>
        <taxon>Peribacillus</taxon>
    </lineage>
</organism>
<feature type="transmembrane region" description="Helical" evidence="1">
    <location>
        <begin position="39"/>
        <end position="61"/>
    </location>
</feature>
<keyword evidence="1" id="KW-1133">Transmembrane helix</keyword>
<name>A0A8B5XW50_9BACI</name>
<gene>
    <name evidence="2" type="ORF">FQP34_16965</name>
</gene>
<protein>
    <submittedName>
        <fullName evidence="2">Uncharacterized protein</fullName>
    </submittedName>
</protein>
<evidence type="ECO:0000256" key="1">
    <source>
        <dbReference type="SAM" id="Phobius"/>
    </source>
</evidence>
<keyword evidence="1" id="KW-0472">Membrane</keyword>
<proteinExistence type="predicted"/>
<dbReference type="Proteomes" id="UP000317770">
    <property type="component" value="Unassembled WGS sequence"/>
</dbReference>
<sequence length="114" mass="12537">MAVPKKAEACYPAYKCMSRSTLPTSYKLMFSNKDRSKGVFIGITAVSAGGLIPGVGIPSFLSATALGVKELYGYASYKSYVKRNTKSGKIGIIKTVHYKEKNYKGKTKTTYDEW</sequence>
<comment type="caution">
    <text evidence="2">The sequence shown here is derived from an EMBL/GenBank/DDBJ whole genome shotgun (WGS) entry which is preliminary data.</text>
</comment>
<dbReference type="RefSeq" id="WP_144479382.1">
    <property type="nucleotide sequence ID" value="NZ_JARMTY010000017.1"/>
</dbReference>
<evidence type="ECO:0000313" key="2">
    <source>
        <dbReference type="EMBL" id="TVX79033.1"/>
    </source>
</evidence>
<keyword evidence="1" id="KW-0812">Transmembrane</keyword>